<keyword evidence="2" id="KW-1133">Transmembrane helix</keyword>
<dbReference type="AlphaFoldDB" id="A0A087E835"/>
<comment type="caution">
    <text evidence="3">The sequence shown here is derived from an EMBL/GenBank/DDBJ whole genome shotgun (WGS) entry which is preliminary data.</text>
</comment>
<feature type="transmembrane region" description="Helical" evidence="2">
    <location>
        <begin position="177"/>
        <end position="199"/>
    </location>
</feature>
<evidence type="ECO:0000256" key="1">
    <source>
        <dbReference type="SAM" id="MobiDB-lite"/>
    </source>
</evidence>
<keyword evidence="4" id="KW-1185">Reference proteome</keyword>
<keyword evidence="2" id="KW-0812">Transmembrane</keyword>
<sequence>MAWSAWAAAWCVTMAIWLLIYRFHSACARLPGLDRRLGQRSGQQRTATRIGLAAALAAMHARVRSGGSLRQSLQLPGIPAGAEPAGAPLDGLSETAASPLDYEELHRMLRMRAFETESDAQVARTAAELHLAYRLSEQLGCEAARSIQAVAQSHRRSRMVQELRDNAFAMPQATVKLLSALPFVTLLLGEIIGANPIGFLFGSTGGMACLLIGVVSYAAGVAWIRAMLRSFVRPPRTRTAHERPAYEQTSEGPYASKLSERTDGLRRHSMQS</sequence>
<reference evidence="3 4" key="1">
    <citation type="submission" date="2014-03" db="EMBL/GenBank/DDBJ databases">
        <title>Genomics of Bifidobacteria.</title>
        <authorList>
            <person name="Ventura M."/>
            <person name="Milani C."/>
            <person name="Lugli G.A."/>
        </authorList>
    </citation>
    <scope>NUCLEOTIDE SEQUENCE [LARGE SCALE GENOMIC DNA]</scope>
    <source>
        <strain evidence="3 4">LMG 11597</strain>
    </source>
</reference>
<accession>A0A087E835</accession>
<organism evidence="3 4">
    <name type="scientific">Bifidobacterium subtile</name>
    <dbReference type="NCBI Taxonomy" id="77635"/>
    <lineage>
        <taxon>Bacteria</taxon>
        <taxon>Bacillati</taxon>
        <taxon>Actinomycetota</taxon>
        <taxon>Actinomycetes</taxon>
        <taxon>Bifidobacteriales</taxon>
        <taxon>Bifidobacteriaceae</taxon>
        <taxon>Bifidobacterium</taxon>
    </lineage>
</organism>
<feature type="transmembrane region" description="Helical" evidence="2">
    <location>
        <begin position="205"/>
        <end position="228"/>
    </location>
</feature>
<dbReference type="OrthoDB" id="3239585at2"/>
<feature type="region of interest" description="Disordered" evidence="1">
    <location>
        <begin position="237"/>
        <end position="272"/>
    </location>
</feature>
<protein>
    <submittedName>
        <fullName evidence="3">Flp pilus assembly protein</fullName>
    </submittedName>
</protein>
<feature type="transmembrane region" description="Helical" evidence="2">
    <location>
        <begin position="6"/>
        <end position="23"/>
    </location>
</feature>
<gene>
    <name evidence="3" type="ORF">BISU_0412</name>
</gene>
<dbReference type="EMBL" id="JGZR01000006">
    <property type="protein sequence ID" value="KFJ03936.1"/>
    <property type="molecule type" value="Genomic_DNA"/>
</dbReference>
<evidence type="ECO:0000256" key="2">
    <source>
        <dbReference type="SAM" id="Phobius"/>
    </source>
</evidence>
<name>A0A087E835_9BIFI</name>
<evidence type="ECO:0000313" key="3">
    <source>
        <dbReference type="EMBL" id="KFJ03936.1"/>
    </source>
</evidence>
<dbReference type="STRING" id="77635.BISU_0412"/>
<keyword evidence="2" id="KW-0472">Membrane</keyword>
<dbReference type="eggNOG" id="COG4965">
    <property type="taxonomic scope" value="Bacteria"/>
</dbReference>
<dbReference type="Proteomes" id="UP000029055">
    <property type="component" value="Unassembled WGS sequence"/>
</dbReference>
<evidence type="ECO:0000313" key="4">
    <source>
        <dbReference type="Proteomes" id="UP000029055"/>
    </source>
</evidence>
<dbReference type="RefSeq" id="WP_024463248.1">
    <property type="nucleotide sequence ID" value="NZ_CP062939.1"/>
</dbReference>
<proteinExistence type="predicted"/>